<accession>A0A239AQF9</accession>
<organism evidence="1 2">
    <name type="scientific">Streptosporangium subroseum</name>
    <dbReference type="NCBI Taxonomy" id="106412"/>
    <lineage>
        <taxon>Bacteria</taxon>
        <taxon>Bacillati</taxon>
        <taxon>Actinomycetota</taxon>
        <taxon>Actinomycetes</taxon>
        <taxon>Streptosporangiales</taxon>
        <taxon>Streptosporangiaceae</taxon>
        <taxon>Streptosporangium</taxon>
    </lineage>
</organism>
<proteinExistence type="predicted"/>
<dbReference type="AlphaFoldDB" id="A0A239AQF9"/>
<name>A0A239AQF9_9ACTN</name>
<sequence>MFGQVEAAARSKIVINDNGCSIVSQPRNGTNASNSTICAEICLWYEEFLYGHSRATRLQRFAVFIDRLAGLMKDGARGCRDIWTDSDLYFYCCLV</sequence>
<dbReference type="Proteomes" id="UP000198282">
    <property type="component" value="Unassembled WGS sequence"/>
</dbReference>
<reference evidence="1 2" key="1">
    <citation type="submission" date="2017-06" db="EMBL/GenBank/DDBJ databases">
        <authorList>
            <person name="Kim H.J."/>
            <person name="Triplett B.A."/>
        </authorList>
    </citation>
    <scope>NUCLEOTIDE SEQUENCE [LARGE SCALE GENOMIC DNA]</scope>
    <source>
        <strain evidence="1 2">CGMCC 4.2132</strain>
    </source>
</reference>
<dbReference type="RefSeq" id="WP_089205453.1">
    <property type="nucleotide sequence ID" value="NZ_FZOD01000002.1"/>
</dbReference>
<keyword evidence="2" id="KW-1185">Reference proteome</keyword>
<gene>
    <name evidence="1" type="ORF">SAMN05216276_100253</name>
</gene>
<evidence type="ECO:0000313" key="1">
    <source>
        <dbReference type="EMBL" id="SNR97173.1"/>
    </source>
</evidence>
<evidence type="ECO:0000313" key="2">
    <source>
        <dbReference type="Proteomes" id="UP000198282"/>
    </source>
</evidence>
<dbReference type="EMBL" id="FZOD01000002">
    <property type="protein sequence ID" value="SNR97173.1"/>
    <property type="molecule type" value="Genomic_DNA"/>
</dbReference>
<protein>
    <submittedName>
        <fullName evidence="1">Uncharacterized protein</fullName>
    </submittedName>
</protein>